<gene>
    <name evidence="2" type="primary">Contig15485.g16500</name>
    <name evidence="2" type="ORF">STYLEM_20870</name>
</gene>
<dbReference type="InParanoid" id="A0A078BBX6"/>
<evidence type="ECO:0000313" key="2">
    <source>
        <dbReference type="EMBL" id="CDW91711.1"/>
    </source>
</evidence>
<accession>A0A078BBX6</accession>
<sequence length="153" mass="17812">MIVQLNCNDQQIRYQNLLYYICHLQEILLQQCCIIPSLNAKLLLGISNVVYNCWLFYSKDTSCIASFICYNNLESSKYGDIITNICLQFQSETLPILVVIAQYSQLIIFEVNVLLILRFQGQVSTCFKEFISYVWTYVLFGMIPGQISDHYLF</sequence>
<evidence type="ECO:0000256" key="1">
    <source>
        <dbReference type="SAM" id="Phobius"/>
    </source>
</evidence>
<proteinExistence type="predicted"/>
<organism evidence="2 3">
    <name type="scientific">Stylonychia lemnae</name>
    <name type="common">Ciliate</name>
    <dbReference type="NCBI Taxonomy" id="5949"/>
    <lineage>
        <taxon>Eukaryota</taxon>
        <taxon>Sar</taxon>
        <taxon>Alveolata</taxon>
        <taxon>Ciliophora</taxon>
        <taxon>Intramacronucleata</taxon>
        <taxon>Spirotrichea</taxon>
        <taxon>Stichotrichia</taxon>
        <taxon>Sporadotrichida</taxon>
        <taxon>Oxytrichidae</taxon>
        <taxon>Stylonychinae</taxon>
        <taxon>Stylonychia</taxon>
    </lineage>
</organism>
<dbReference type="EMBL" id="CCKQ01019688">
    <property type="protein sequence ID" value="CDW91711.1"/>
    <property type="molecule type" value="Genomic_DNA"/>
</dbReference>
<keyword evidence="3" id="KW-1185">Reference proteome</keyword>
<keyword evidence="1" id="KW-0812">Transmembrane</keyword>
<keyword evidence="1" id="KW-1133">Transmembrane helix</keyword>
<protein>
    <recommendedName>
        <fullName evidence="4">Transmembrane protein</fullName>
    </recommendedName>
</protein>
<feature type="transmembrane region" description="Helical" evidence="1">
    <location>
        <begin position="130"/>
        <end position="147"/>
    </location>
</feature>
<evidence type="ECO:0000313" key="3">
    <source>
        <dbReference type="Proteomes" id="UP000039865"/>
    </source>
</evidence>
<dbReference type="AlphaFoldDB" id="A0A078BBX6"/>
<name>A0A078BBX6_STYLE</name>
<reference evidence="2 3" key="1">
    <citation type="submission" date="2014-06" db="EMBL/GenBank/DDBJ databases">
        <authorList>
            <person name="Swart Estienne"/>
        </authorList>
    </citation>
    <scope>NUCLEOTIDE SEQUENCE [LARGE SCALE GENOMIC DNA]</scope>
    <source>
        <strain evidence="2 3">130c</strain>
    </source>
</reference>
<feature type="transmembrane region" description="Helical" evidence="1">
    <location>
        <begin position="94"/>
        <end position="118"/>
    </location>
</feature>
<evidence type="ECO:0008006" key="4">
    <source>
        <dbReference type="Google" id="ProtNLM"/>
    </source>
</evidence>
<keyword evidence="1" id="KW-0472">Membrane</keyword>
<dbReference type="Proteomes" id="UP000039865">
    <property type="component" value="Unassembled WGS sequence"/>
</dbReference>